<reference evidence="1" key="1">
    <citation type="submission" date="2021-03" db="EMBL/GenBank/DDBJ databases">
        <authorList>
            <consortium name="DOE Joint Genome Institute"/>
            <person name="Ahrendt S."/>
            <person name="Looney B.P."/>
            <person name="Miyauchi S."/>
            <person name="Morin E."/>
            <person name="Drula E."/>
            <person name="Courty P.E."/>
            <person name="Chicoki N."/>
            <person name="Fauchery L."/>
            <person name="Kohler A."/>
            <person name="Kuo A."/>
            <person name="Labutti K."/>
            <person name="Pangilinan J."/>
            <person name="Lipzen A."/>
            <person name="Riley R."/>
            <person name="Andreopoulos W."/>
            <person name="He G."/>
            <person name="Johnson J."/>
            <person name="Barry K.W."/>
            <person name="Grigoriev I.V."/>
            <person name="Nagy L."/>
            <person name="Hibbett D."/>
            <person name="Henrissat B."/>
            <person name="Matheny P.B."/>
            <person name="Labbe J."/>
            <person name="Martin F."/>
        </authorList>
    </citation>
    <scope>NUCLEOTIDE SEQUENCE</scope>
    <source>
        <strain evidence="1">HHB10654</strain>
    </source>
</reference>
<sequence length="398" mass="42888">MDFLRTLCETFSHGTVPATHIQHSRSLPGQLFEDTDSMDVDMPSYPEFDNSPGNISGPNAAMPVVSGYSPTTLCSSSGSTLAHLATDISPATSTSSLPEITSQLMYSLPSSSTHSLPSHRSDTMRHPIDLLTPRAPHVHRRSKATRHTVYSILSGAERASLKKSKKSKRSSERSLLEIGTHCSPSSTPSPKTPALSSDTTLVVDYSTGTSPTWTETTSPGPSGSQVFSPTPSSNTPSQPSSKGKSTGLTIKVPGKNSPAYVALLLENTSLQEKSEQDPELCCPDTDDEAIVETMVEVTTTTESSAEDSSSESGIVADDEEASPPRHRRSMHSRTTWVPFKRPERAQRLDDVVKRISGTSTGVRAKSALSTESSRRLKSERMGTRCPPTVRFVQELLIV</sequence>
<name>A0ACB8T8Y4_9AGAM</name>
<evidence type="ECO:0000313" key="2">
    <source>
        <dbReference type="Proteomes" id="UP000814140"/>
    </source>
</evidence>
<dbReference type="Proteomes" id="UP000814140">
    <property type="component" value="Unassembled WGS sequence"/>
</dbReference>
<protein>
    <submittedName>
        <fullName evidence="1">Uncharacterized protein</fullName>
    </submittedName>
</protein>
<reference evidence="1" key="2">
    <citation type="journal article" date="2022" name="New Phytol.">
        <title>Evolutionary transition to the ectomycorrhizal habit in the genomes of a hyperdiverse lineage of mushroom-forming fungi.</title>
        <authorList>
            <person name="Looney B."/>
            <person name="Miyauchi S."/>
            <person name="Morin E."/>
            <person name="Drula E."/>
            <person name="Courty P.E."/>
            <person name="Kohler A."/>
            <person name="Kuo A."/>
            <person name="LaButti K."/>
            <person name="Pangilinan J."/>
            <person name="Lipzen A."/>
            <person name="Riley R."/>
            <person name="Andreopoulos W."/>
            <person name="He G."/>
            <person name="Johnson J."/>
            <person name="Nolan M."/>
            <person name="Tritt A."/>
            <person name="Barry K.W."/>
            <person name="Grigoriev I.V."/>
            <person name="Nagy L.G."/>
            <person name="Hibbett D."/>
            <person name="Henrissat B."/>
            <person name="Matheny P.B."/>
            <person name="Labbe J."/>
            <person name="Martin F.M."/>
        </authorList>
    </citation>
    <scope>NUCLEOTIDE SEQUENCE</scope>
    <source>
        <strain evidence="1">HHB10654</strain>
    </source>
</reference>
<organism evidence="1 2">
    <name type="scientific">Artomyces pyxidatus</name>
    <dbReference type="NCBI Taxonomy" id="48021"/>
    <lineage>
        <taxon>Eukaryota</taxon>
        <taxon>Fungi</taxon>
        <taxon>Dikarya</taxon>
        <taxon>Basidiomycota</taxon>
        <taxon>Agaricomycotina</taxon>
        <taxon>Agaricomycetes</taxon>
        <taxon>Russulales</taxon>
        <taxon>Auriscalpiaceae</taxon>
        <taxon>Artomyces</taxon>
    </lineage>
</organism>
<gene>
    <name evidence="1" type="ORF">BV25DRAFT_156559</name>
</gene>
<keyword evidence="2" id="KW-1185">Reference proteome</keyword>
<comment type="caution">
    <text evidence="1">The sequence shown here is derived from an EMBL/GenBank/DDBJ whole genome shotgun (WGS) entry which is preliminary data.</text>
</comment>
<evidence type="ECO:0000313" key="1">
    <source>
        <dbReference type="EMBL" id="KAI0065269.1"/>
    </source>
</evidence>
<accession>A0ACB8T8Y4</accession>
<dbReference type="EMBL" id="MU277196">
    <property type="protein sequence ID" value="KAI0065269.1"/>
    <property type="molecule type" value="Genomic_DNA"/>
</dbReference>
<proteinExistence type="predicted"/>